<proteinExistence type="predicted"/>
<accession>A0ACC0AE13</accession>
<name>A0ACC0AE13_CATRO</name>
<sequence>MEEFSSAGAGYRHYGHYGTSNNMYVVRASNHFTSPYGTYAFNKPASPPPAPEVSSPSPWCDCRQIKRRKRIAKYKLFAVEGKLDAQLNKGKEECLLSFVTSSID</sequence>
<evidence type="ECO:0000313" key="2">
    <source>
        <dbReference type="Proteomes" id="UP001060085"/>
    </source>
</evidence>
<comment type="caution">
    <text evidence="1">The sequence shown here is derived from an EMBL/GenBank/DDBJ whole genome shotgun (WGS) entry which is preliminary data.</text>
</comment>
<evidence type="ECO:0000313" key="1">
    <source>
        <dbReference type="EMBL" id="KAI5658605.1"/>
    </source>
</evidence>
<gene>
    <name evidence="1" type="ORF">M9H77_27398</name>
</gene>
<organism evidence="1 2">
    <name type="scientific">Catharanthus roseus</name>
    <name type="common">Madagascar periwinkle</name>
    <name type="synonym">Vinca rosea</name>
    <dbReference type="NCBI Taxonomy" id="4058"/>
    <lineage>
        <taxon>Eukaryota</taxon>
        <taxon>Viridiplantae</taxon>
        <taxon>Streptophyta</taxon>
        <taxon>Embryophyta</taxon>
        <taxon>Tracheophyta</taxon>
        <taxon>Spermatophyta</taxon>
        <taxon>Magnoliopsida</taxon>
        <taxon>eudicotyledons</taxon>
        <taxon>Gunneridae</taxon>
        <taxon>Pentapetalae</taxon>
        <taxon>asterids</taxon>
        <taxon>lamiids</taxon>
        <taxon>Gentianales</taxon>
        <taxon>Apocynaceae</taxon>
        <taxon>Rauvolfioideae</taxon>
        <taxon>Vinceae</taxon>
        <taxon>Catharanthinae</taxon>
        <taxon>Catharanthus</taxon>
    </lineage>
</organism>
<reference evidence="2" key="1">
    <citation type="journal article" date="2023" name="Nat. Plants">
        <title>Single-cell RNA sequencing provides a high-resolution roadmap for understanding the multicellular compartmentation of specialized metabolism.</title>
        <authorList>
            <person name="Sun S."/>
            <person name="Shen X."/>
            <person name="Li Y."/>
            <person name="Li Y."/>
            <person name="Wang S."/>
            <person name="Li R."/>
            <person name="Zhang H."/>
            <person name="Shen G."/>
            <person name="Guo B."/>
            <person name="Wei J."/>
            <person name="Xu J."/>
            <person name="St-Pierre B."/>
            <person name="Chen S."/>
            <person name="Sun C."/>
        </authorList>
    </citation>
    <scope>NUCLEOTIDE SEQUENCE [LARGE SCALE GENOMIC DNA]</scope>
</reference>
<dbReference type="Proteomes" id="UP001060085">
    <property type="component" value="Linkage Group LG06"/>
</dbReference>
<dbReference type="EMBL" id="CM044706">
    <property type="protein sequence ID" value="KAI5658605.1"/>
    <property type="molecule type" value="Genomic_DNA"/>
</dbReference>
<keyword evidence="2" id="KW-1185">Reference proteome</keyword>
<protein>
    <submittedName>
        <fullName evidence="1">Uncharacterized protein</fullName>
    </submittedName>
</protein>